<protein>
    <submittedName>
        <fullName evidence="2">Uncharacterized protein</fullName>
    </submittedName>
</protein>
<keyword evidence="1" id="KW-0472">Membrane</keyword>
<evidence type="ECO:0000313" key="3">
    <source>
        <dbReference type="Proteomes" id="UP001078443"/>
    </source>
</evidence>
<evidence type="ECO:0000256" key="1">
    <source>
        <dbReference type="SAM" id="Phobius"/>
    </source>
</evidence>
<feature type="transmembrane region" description="Helical" evidence="1">
    <location>
        <begin position="53"/>
        <end position="70"/>
    </location>
</feature>
<keyword evidence="1" id="KW-1133">Transmembrane helix</keyword>
<reference evidence="2" key="1">
    <citation type="submission" date="2022-12" db="EMBL/GenBank/DDBJ databases">
        <authorList>
            <person name="Wang J."/>
        </authorList>
    </citation>
    <scope>NUCLEOTIDE SEQUENCE</scope>
    <source>
        <strain evidence="2">HY-45-18</strain>
    </source>
</reference>
<dbReference type="EMBL" id="JAPQER010000007">
    <property type="protein sequence ID" value="MCY6485458.1"/>
    <property type="molecule type" value="Genomic_DNA"/>
</dbReference>
<sequence length="173" mass="20760">MGWKESAILNGVSILLIILNIYIRFTHKHTLDKLLKNNKLLFSHEIINSKRKFIIFILQFIFFIWFQIFIVNEIDAVAFFQYTVISGFFFNSEFIFDDKLLITEQGIIIEDKLITWSSVKNFNFREHKKNIMIISISYNIDDVFQRKIYKKHRNTIEKLFNKLIKNNPCTIIL</sequence>
<comment type="caution">
    <text evidence="2">The sequence shown here is derived from an EMBL/GenBank/DDBJ whole genome shotgun (WGS) entry which is preliminary data.</text>
</comment>
<accession>A0ABT4D2J1</accession>
<gene>
    <name evidence="2" type="ORF">OW763_14080</name>
</gene>
<keyword evidence="1" id="KW-0812">Transmembrane</keyword>
<name>A0ABT4D2J1_9CLOT</name>
<feature type="transmembrane region" description="Helical" evidence="1">
    <location>
        <begin position="6"/>
        <end position="23"/>
    </location>
</feature>
<proteinExistence type="predicted"/>
<dbReference type="Proteomes" id="UP001078443">
    <property type="component" value="Unassembled WGS sequence"/>
</dbReference>
<dbReference type="RefSeq" id="WP_268041802.1">
    <property type="nucleotide sequence ID" value="NZ_JAPQER010000007.1"/>
</dbReference>
<keyword evidence="3" id="KW-1185">Reference proteome</keyword>
<evidence type="ECO:0000313" key="2">
    <source>
        <dbReference type="EMBL" id="MCY6485458.1"/>
    </source>
</evidence>
<organism evidence="2 3">
    <name type="scientific">Clostridium aestuarii</name>
    <dbReference type="NCBI Taxonomy" id="338193"/>
    <lineage>
        <taxon>Bacteria</taxon>
        <taxon>Bacillati</taxon>
        <taxon>Bacillota</taxon>
        <taxon>Clostridia</taxon>
        <taxon>Eubacteriales</taxon>
        <taxon>Clostridiaceae</taxon>
        <taxon>Clostridium</taxon>
    </lineage>
</organism>